<proteinExistence type="predicted"/>
<accession>A0A811YIQ8</accession>
<gene>
    <name evidence="1" type="ORF">NYPRO_LOCUS8002</name>
</gene>
<protein>
    <submittedName>
        <fullName evidence="1">(raccoon dog) hypothetical protein</fullName>
    </submittedName>
</protein>
<evidence type="ECO:0000313" key="2">
    <source>
        <dbReference type="Proteomes" id="UP000645828"/>
    </source>
</evidence>
<evidence type="ECO:0000313" key="1">
    <source>
        <dbReference type="EMBL" id="CAD7675207.1"/>
    </source>
</evidence>
<organism evidence="1 2">
    <name type="scientific">Nyctereutes procyonoides</name>
    <name type="common">Raccoon dog</name>
    <name type="synonym">Canis procyonoides</name>
    <dbReference type="NCBI Taxonomy" id="34880"/>
    <lineage>
        <taxon>Eukaryota</taxon>
        <taxon>Metazoa</taxon>
        <taxon>Chordata</taxon>
        <taxon>Craniata</taxon>
        <taxon>Vertebrata</taxon>
        <taxon>Euteleostomi</taxon>
        <taxon>Mammalia</taxon>
        <taxon>Eutheria</taxon>
        <taxon>Laurasiatheria</taxon>
        <taxon>Carnivora</taxon>
        <taxon>Caniformia</taxon>
        <taxon>Canidae</taxon>
        <taxon>Nyctereutes</taxon>
    </lineage>
</organism>
<keyword evidence="2" id="KW-1185">Reference proteome</keyword>
<dbReference type="EMBL" id="CAJHUB010000675">
    <property type="protein sequence ID" value="CAD7675207.1"/>
    <property type="molecule type" value="Genomic_DNA"/>
</dbReference>
<name>A0A811YIQ8_NYCPR</name>
<dbReference type="AlphaFoldDB" id="A0A811YIQ8"/>
<comment type="caution">
    <text evidence="1">The sequence shown here is derived from an EMBL/GenBank/DDBJ whole genome shotgun (WGS) entry which is preliminary data.</text>
</comment>
<dbReference type="Proteomes" id="UP000645828">
    <property type="component" value="Unassembled WGS sequence"/>
</dbReference>
<sequence length="164" mass="18650">MYNPLTKANEVKFLSLKDHDPGEVNKACEHFCAMMMDCVIERAFEDEYVLSLLRAPAVPVISGAFCYDVVLDKELELPFETLEVEAKDKIDFMEEKLSQTPERNGPLIPRTNVCFWFEESAIVKPLSQDKLLKISRKMERSVMTAVLRGNAKHSSGCMPMRSLS</sequence>
<reference evidence="1" key="1">
    <citation type="submission" date="2020-12" db="EMBL/GenBank/DDBJ databases">
        <authorList>
            <consortium name="Molecular Ecology Group"/>
        </authorList>
    </citation>
    <scope>NUCLEOTIDE SEQUENCE</scope>
    <source>
        <strain evidence="1">TBG_1078</strain>
    </source>
</reference>